<sequence length="175" mass="19323">MSTRRRIRDVAETDSASIAAIHGYYVVNSVLPITAPSPLSPEQWRARIVETRRAGHPMLVALEDDVVVGYAELSRWLGHAVFSSSAEDSVYVAPSALRRGHGGRLLDVLLEKGRDVGFREVVAVIADADDEGRASRALHLDAGFLPAGQLRRIAHKRGRWIDLTLLQRTLGPRER</sequence>
<evidence type="ECO:0000313" key="4">
    <source>
        <dbReference type="EMBL" id="MFC5061940.1"/>
    </source>
</evidence>
<keyword evidence="1 4" id="KW-0808">Transferase</keyword>
<keyword evidence="2 4" id="KW-0012">Acyltransferase</keyword>
<protein>
    <submittedName>
        <fullName evidence="4">GNAT family N-acetyltransferase</fullName>
        <ecNumber evidence="4">2.3.-.-</ecNumber>
    </submittedName>
</protein>
<dbReference type="EC" id="2.3.-.-" evidence="4"/>
<dbReference type="EMBL" id="JBHSIV010000005">
    <property type="protein sequence ID" value="MFC5061940.1"/>
    <property type="molecule type" value="Genomic_DNA"/>
</dbReference>
<dbReference type="PANTHER" id="PTHR43072:SF23">
    <property type="entry name" value="UPF0039 PROTEIN C11D3.02C"/>
    <property type="match status" value="1"/>
</dbReference>
<evidence type="ECO:0000313" key="5">
    <source>
        <dbReference type="Proteomes" id="UP001595947"/>
    </source>
</evidence>
<evidence type="ECO:0000259" key="3">
    <source>
        <dbReference type="PROSITE" id="PS51186"/>
    </source>
</evidence>
<name>A0ABV9YGK6_9PSEU</name>
<accession>A0ABV9YGK6</accession>
<dbReference type="CDD" id="cd04301">
    <property type="entry name" value="NAT_SF"/>
    <property type="match status" value="1"/>
</dbReference>
<organism evidence="4 5">
    <name type="scientific">Actinomycetospora atypica</name>
    <dbReference type="NCBI Taxonomy" id="1290095"/>
    <lineage>
        <taxon>Bacteria</taxon>
        <taxon>Bacillati</taxon>
        <taxon>Actinomycetota</taxon>
        <taxon>Actinomycetes</taxon>
        <taxon>Pseudonocardiales</taxon>
        <taxon>Pseudonocardiaceae</taxon>
        <taxon>Actinomycetospora</taxon>
    </lineage>
</organism>
<dbReference type="RefSeq" id="WP_378035292.1">
    <property type="nucleotide sequence ID" value="NZ_JBHSIV010000005.1"/>
</dbReference>
<dbReference type="PROSITE" id="PS51186">
    <property type="entry name" value="GNAT"/>
    <property type="match status" value="1"/>
</dbReference>
<evidence type="ECO:0000256" key="2">
    <source>
        <dbReference type="ARBA" id="ARBA00023315"/>
    </source>
</evidence>
<evidence type="ECO:0000256" key="1">
    <source>
        <dbReference type="ARBA" id="ARBA00022679"/>
    </source>
</evidence>
<comment type="caution">
    <text evidence="4">The sequence shown here is derived from an EMBL/GenBank/DDBJ whole genome shotgun (WGS) entry which is preliminary data.</text>
</comment>
<dbReference type="InterPro" id="IPR016181">
    <property type="entry name" value="Acyl_CoA_acyltransferase"/>
</dbReference>
<dbReference type="PANTHER" id="PTHR43072">
    <property type="entry name" value="N-ACETYLTRANSFERASE"/>
    <property type="match status" value="1"/>
</dbReference>
<feature type="domain" description="N-acetyltransferase" evidence="3">
    <location>
        <begin position="5"/>
        <end position="166"/>
    </location>
</feature>
<reference evidence="5" key="1">
    <citation type="journal article" date="2019" name="Int. J. Syst. Evol. Microbiol.">
        <title>The Global Catalogue of Microorganisms (GCM) 10K type strain sequencing project: providing services to taxonomists for standard genome sequencing and annotation.</title>
        <authorList>
            <consortium name="The Broad Institute Genomics Platform"/>
            <consortium name="The Broad Institute Genome Sequencing Center for Infectious Disease"/>
            <person name="Wu L."/>
            <person name="Ma J."/>
        </authorList>
    </citation>
    <scope>NUCLEOTIDE SEQUENCE [LARGE SCALE GENOMIC DNA]</scope>
    <source>
        <strain evidence="5">CGMCC 4.7093</strain>
    </source>
</reference>
<dbReference type="Proteomes" id="UP001595947">
    <property type="component" value="Unassembled WGS sequence"/>
</dbReference>
<keyword evidence="5" id="KW-1185">Reference proteome</keyword>
<proteinExistence type="predicted"/>
<dbReference type="Gene3D" id="3.40.630.30">
    <property type="match status" value="1"/>
</dbReference>
<dbReference type="Pfam" id="PF00583">
    <property type="entry name" value="Acetyltransf_1"/>
    <property type="match status" value="1"/>
</dbReference>
<dbReference type="InterPro" id="IPR000182">
    <property type="entry name" value="GNAT_dom"/>
</dbReference>
<dbReference type="GO" id="GO:0016746">
    <property type="term" value="F:acyltransferase activity"/>
    <property type="evidence" value="ECO:0007669"/>
    <property type="project" value="UniProtKB-KW"/>
</dbReference>
<gene>
    <name evidence="4" type="ORF">ACFPBZ_06965</name>
</gene>
<dbReference type="SUPFAM" id="SSF55729">
    <property type="entry name" value="Acyl-CoA N-acyltransferases (Nat)"/>
    <property type="match status" value="1"/>
</dbReference>